<reference evidence="1 2" key="1">
    <citation type="submission" date="2018-07" db="EMBL/GenBank/DDBJ databases">
        <title>A high quality draft genome assembly of the barn swallow (H. rustica rustica).</title>
        <authorList>
            <person name="Formenti G."/>
            <person name="Chiara M."/>
            <person name="Poveda L."/>
            <person name="Francoijs K.-J."/>
            <person name="Bonisoli-Alquati A."/>
            <person name="Canova L."/>
            <person name="Gianfranceschi L."/>
            <person name="Horner D.S."/>
            <person name="Saino N."/>
        </authorList>
    </citation>
    <scope>NUCLEOTIDE SEQUENCE [LARGE SCALE GENOMIC DNA]</scope>
    <source>
        <strain evidence="1">Chelidonia</strain>
        <tissue evidence="1">Blood</tissue>
    </source>
</reference>
<dbReference type="Proteomes" id="UP000269221">
    <property type="component" value="Unassembled WGS sequence"/>
</dbReference>
<evidence type="ECO:0000313" key="2">
    <source>
        <dbReference type="Proteomes" id="UP000269221"/>
    </source>
</evidence>
<protein>
    <submittedName>
        <fullName evidence="1">Uncharacterized protein</fullName>
    </submittedName>
</protein>
<name>A0A3M0K148_HIRRU</name>
<keyword evidence="2" id="KW-1185">Reference proteome</keyword>
<comment type="caution">
    <text evidence="1">The sequence shown here is derived from an EMBL/GenBank/DDBJ whole genome shotgun (WGS) entry which is preliminary data.</text>
</comment>
<gene>
    <name evidence="1" type="ORF">DUI87_16472</name>
</gene>
<dbReference type="AlphaFoldDB" id="A0A3M0K148"/>
<organism evidence="1 2">
    <name type="scientific">Hirundo rustica rustica</name>
    <dbReference type="NCBI Taxonomy" id="333673"/>
    <lineage>
        <taxon>Eukaryota</taxon>
        <taxon>Metazoa</taxon>
        <taxon>Chordata</taxon>
        <taxon>Craniata</taxon>
        <taxon>Vertebrata</taxon>
        <taxon>Euteleostomi</taxon>
        <taxon>Archelosauria</taxon>
        <taxon>Archosauria</taxon>
        <taxon>Dinosauria</taxon>
        <taxon>Saurischia</taxon>
        <taxon>Theropoda</taxon>
        <taxon>Coelurosauria</taxon>
        <taxon>Aves</taxon>
        <taxon>Neognathae</taxon>
        <taxon>Neoaves</taxon>
        <taxon>Telluraves</taxon>
        <taxon>Australaves</taxon>
        <taxon>Passeriformes</taxon>
        <taxon>Sylvioidea</taxon>
        <taxon>Hirundinidae</taxon>
        <taxon>Hirundo</taxon>
    </lineage>
</organism>
<dbReference type="EMBL" id="QRBI01000120">
    <property type="protein sequence ID" value="RMC07019.1"/>
    <property type="molecule type" value="Genomic_DNA"/>
</dbReference>
<evidence type="ECO:0000313" key="1">
    <source>
        <dbReference type="EMBL" id="RMC07019.1"/>
    </source>
</evidence>
<proteinExistence type="predicted"/>
<accession>A0A3M0K148</accession>
<sequence>MESCLAGIDMGVSQQLAEHELVSVHVVKEASGILACISNSVASSTMAVITPLYSAMTDFNYQLAFNCPVKLSDE</sequence>